<keyword evidence="2" id="KW-1185">Reference proteome</keyword>
<gene>
    <name evidence="1" type="ORF">SAMN05216377_11780</name>
</gene>
<evidence type="ECO:0000313" key="2">
    <source>
        <dbReference type="Proteomes" id="UP000198967"/>
    </source>
</evidence>
<evidence type="ECO:0000313" key="1">
    <source>
        <dbReference type="EMBL" id="SDG96837.1"/>
    </source>
</evidence>
<reference evidence="1 2" key="1">
    <citation type="submission" date="2016-10" db="EMBL/GenBank/DDBJ databases">
        <authorList>
            <person name="de Groot N.N."/>
        </authorList>
    </citation>
    <scope>NUCLEOTIDE SEQUENCE [LARGE SCALE GENOMIC DNA]</scope>
    <source>
        <strain evidence="1 2">CGMCC 4.3143</strain>
    </source>
</reference>
<dbReference type="RefSeq" id="WP_093088754.1">
    <property type="nucleotide sequence ID" value="NZ_FNBE01000017.1"/>
</dbReference>
<sequence>MAQDKIISETEREAAPGGWCYVHALPGGRWRLVATTGAGTSLNREDATPEQVLATLRLLDAIPADTAAGVDQHALQAALVEATDGEVDLDVQLLADAIGKASQ</sequence>
<organism evidence="1 2">
    <name type="scientific">Pseudonocardia oroxyli</name>
    <dbReference type="NCBI Taxonomy" id="366584"/>
    <lineage>
        <taxon>Bacteria</taxon>
        <taxon>Bacillati</taxon>
        <taxon>Actinomycetota</taxon>
        <taxon>Actinomycetes</taxon>
        <taxon>Pseudonocardiales</taxon>
        <taxon>Pseudonocardiaceae</taxon>
        <taxon>Pseudonocardia</taxon>
    </lineage>
</organism>
<name>A0A1G7YKE3_PSEOR</name>
<accession>A0A1G7YKE3</accession>
<proteinExistence type="predicted"/>
<protein>
    <submittedName>
        <fullName evidence="1">Uncharacterized protein</fullName>
    </submittedName>
</protein>
<dbReference type="AlphaFoldDB" id="A0A1G7YKE3"/>
<dbReference type="Proteomes" id="UP000198967">
    <property type="component" value="Unassembled WGS sequence"/>
</dbReference>
<dbReference type="EMBL" id="FNBE01000017">
    <property type="protein sequence ID" value="SDG96837.1"/>
    <property type="molecule type" value="Genomic_DNA"/>
</dbReference>